<dbReference type="Proteomes" id="UP001145114">
    <property type="component" value="Unassembled WGS sequence"/>
</dbReference>
<feature type="non-terminal residue" evidence="1">
    <location>
        <position position="628"/>
    </location>
</feature>
<gene>
    <name evidence="1" type="ORF">EV182_004651</name>
</gene>
<sequence length="628" mass="68040">GHAGSFIGRTMFVFGGESEGGVYDENLYAYNVANSTWYRVPISNKPLPGRKGHTIVSYGSTIVVFGGTANGRYYNDLIAFDVQIATKMGPRWSYISPSGITPKGRAGHSCDLYNSCIYMFGGTNSEECFNDLWSYSFADRQWTHIYPRGATPPARYGHASAIVNDCIFIMGGRTLKGEALNDFFVYKISAQRWFTFPEQSSRWPHRVDPVFTAMDGKLLLYSGNPGGNNDISTIHVLDTYKIKIMGNSAEQNRGGSTEIVPPSSHTETAQDAKKPVQHNAEPAVNGRAEALQSLEKSTSLPTTASHGQEQGPSKVAERHIVAGYHTPDVSQEDIPTGRDDDSTKAGRRLLPEREVGPEDGRVASISPPQGPSDSAASASGGGSLHKMRPNSRRSIILNQGFPLTSALSSSASSETGVSAPPSSTHPSASRNVGGDNTLTIALRNRSAPSSNTNDPHRDADQDSLERGNATVNDSNLSLPTVNSAATNDNGSLSSVGDRDVTTHNHEEVKRAWELLELKTSDAGASGSFNSPHEVDLNDDHPSHQQQPFGALLPILLKMKRDLTDTKQQLKNVSRVAIEKVNEAERGRMIAVREAIYMKARARAISQRNPDLLAKINAKRIAQIEAELV</sequence>
<feature type="non-terminal residue" evidence="1">
    <location>
        <position position="1"/>
    </location>
</feature>
<dbReference type="EMBL" id="JAMZIH010006620">
    <property type="protein sequence ID" value="KAJ1673742.1"/>
    <property type="molecule type" value="Genomic_DNA"/>
</dbReference>
<accession>A0ACC1HC58</accession>
<protein>
    <submittedName>
        <fullName evidence="1">Uncharacterized protein</fullName>
    </submittedName>
</protein>
<reference evidence="1" key="1">
    <citation type="submission" date="2022-06" db="EMBL/GenBank/DDBJ databases">
        <title>Phylogenomic reconstructions and comparative analyses of Kickxellomycotina fungi.</title>
        <authorList>
            <person name="Reynolds N.K."/>
            <person name="Stajich J.E."/>
            <person name="Barry K."/>
            <person name="Grigoriev I.V."/>
            <person name="Crous P."/>
            <person name="Smith M.E."/>
        </authorList>
    </citation>
    <scope>NUCLEOTIDE SEQUENCE</scope>
    <source>
        <strain evidence="1">RSA 2271</strain>
    </source>
</reference>
<organism evidence="1 2">
    <name type="scientific">Spiromyces aspiralis</name>
    <dbReference type="NCBI Taxonomy" id="68401"/>
    <lineage>
        <taxon>Eukaryota</taxon>
        <taxon>Fungi</taxon>
        <taxon>Fungi incertae sedis</taxon>
        <taxon>Zoopagomycota</taxon>
        <taxon>Kickxellomycotina</taxon>
        <taxon>Kickxellomycetes</taxon>
        <taxon>Kickxellales</taxon>
        <taxon>Kickxellaceae</taxon>
        <taxon>Spiromyces</taxon>
    </lineage>
</organism>
<proteinExistence type="predicted"/>
<evidence type="ECO:0000313" key="2">
    <source>
        <dbReference type="Proteomes" id="UP001145114"/>
    </source>
</evidence>
<keyword evidence="2" id="KW-1185">Reference proteome</keyword>
<evidence type="ECO:0000313" key="1">
    <source>
        <dbReference type="EMBL" id="KAJ1673742.1"/>
    </source>
</evidence>
<comment type="caution">
    <text evidence="1">The sequence shown here is derived from an EMBL/GenBank/DDBJ whole genome shotgun (WGS) entry which is preliminary data.</text>
</comment>
<name>A0ACC1HC58_9FUNG</name>